<reference evidence="3" key="2">
    <citation type="submission" date="2023-05" db="EMBL/GenBank/DDBJ databases">
        <authorList>
            <consortium name="Lawrence Berkeley National Laboratory"/>
            <person name="Steindorff A."/>
            <person name="Hensen N."/>
            <person name="Bonometti L."/>
            <person name="Westerberg I."/>
            <person name="Brannstrom I.O."/>
            <person name="Guillou S."/>
            <person name="Cros-Aarteil S."/>
            <person name="Calhoun S."/>
            <person name="Haridas S."/>
            <person name="Kuo A."/>
            <person name="Mondo S."/>
            <person name="Pangilinan J."/>
            <person name="Riley R."/>
            <person name="Labutti K."/>
            <person name="Andreopoulos B."/>
            <person name="Lipzen A."/>
            <person name="Chen C."/>
            <person name="Yanf M."/>
            <person name="Daum C."/>
            <person name="Ng V."/>
            <person name="Clum A."/>
            <person name="Ohm R."/>
            <person name="Martin F."/>
            <person name="Silar P."/>
            <person name="Natvig D."/>
            <person name="Lalanne C."/>
            <person name="Gautier V."/>
            <person name="Ament-Velasquez S.L."/>
            <person name="Kruys A."/>
            <person name="Hutchinson M.I."/>
            <person name="Powell A.J."/>
            <person name="Barry K."/>
            <person name="Miller A.N."/>
            <person name="Grigoriev I.V."/>
            <person name="Debuchy R."/>
            <person name="Gladieux P."/>
            <person name="Thoren M.H."/>
            <person name="Johannesson H."/>
        </authorList>
    </citation>
    <scope>NUCLEOTIDE SEQUENCE</scope>
    <source>
        <strain evidence="3">CBS 508.74</strain>
    </source>
</reference>
<dbReference type="RefSeq" id="XP_064668510.1">
    <property type="nucleotide sequence ID" value="XM_064808811.1"/>
</dbReference>
<feature type="domain" description="Heterokaryon incompatibility" evidence="2">
    <location>
        <begin position="310"/>
        <end position="493"/>
    </location>
</feature>
<dbReference type="Proteomes" id="UP001302812">
    <property type="component" value="Unassembled WGS sequence"/>
</dbReference>
<dbReference type="PANTHER" id="PTHR33112">
    <property type="entry name" value="DOMAIN PROTEIN, PUTATIVE-RELATED"/>
    <property type="match status" value="1"/>
</dbReference>
<gene>
    <name evidence="3" type="ORF">N656DRAFT_186943</name>
</gene>
<accession>A0AAN6QIM7</accession>
<dbReference type="PANTHER" id="PTHR33112:SF16">
    <property type="entry name" value="HETEROKARYON INCOMPATIBILITY DOMAIN-CONTAINING PROTEIN"/>
    <property type="match status" value="1"/>
</dbReference>
<proteinExistence type="predicted"/>
<name>A0AAN6QIM7_9PEZI</name>
<evidence type="ECO:0000313" key="3">
    <source>
        <dbReference type="EMBL" id="KAK4110940.1"/>
    </source>
</evidence>
<feature type="region of interest" description="Disordered" evidence="1">
    <location>
        <begin position="822"/>
        <end position="848"/>
    </location>
</feature>
<evidence type="ECO:0000256" key="1">
    <source>
        <dbReference type="SAM" id="MobiDB-lite"/>
    </source>
</evidence>
<keyword evidence="4" id="KW-1185">Reference proteome</keyword>
<dbReference type="EMBL" id="MU853348">
    <property type="protein sequence ID" value="KAK4110940.1"/>
    <property type="molecule type" value="Genomic_DNA"/>
</dbReference>
<dbReference type="InterPro" id="IPR010730">
    <property type="entry name" value="HET"/>
</dbReference>
<dbReference type="AlphaFoldDB" id="A0AAN6QIM7"/>
<protein>
    <submittedName>
        <fullName evidence="3">HET-domain-containing protein</fullName>
    </submittedName>
</protein>
<reference evidence="3" key="1">
    <citation type="journal article" date="2023" name="Mol. Phylogenet. Evol.">
        <title>Genome-scale phylogeny and comparative genomics of the fungal order Sordariales.</title>
        <authorList>
            <person name="Hensen N."/>
            <person name="Bonometti L."/>
            <person name="Westerberg I."/>
            <person name="Brannstrom I.O."/>
            <person name="Guillou S."/>
            <person name="Cros-Aarteil S."/>
            <person name="Calhoun S."/>
            <person name="Haridas S."/>
            <person name="Kuo A."/>
            <person name="Mondo S."/>
            <person name="Pangilinan J."/>
            <person name="Riley R."/>
            <person name="LaButti K."/>
            <person name="Andreopoulos B."/>
            <person name="Lipzen A."/>
            <person name="Chen C."/>
            <person name="Yan M."/>
            <person name="Daum C."/>
            <person name="Ng V."/>
            <person name="Clum A."/>
            <person name="Steindorff A."/>
            <person name="Ohm R.A."/>
            <person name="Martin F."/>
            <person name="Silar P."/>
            <person name="Natvig D.O."/>
            <person name="Lalanne C."/>
            <person name="Gautier V."/>
            <person name="Ament-Velasquez S.L."/>
            <person name="Kruys A."/>
            <person name="Hutchinson M.I."/>
            <person name="Powell A.J."/>
            <person name="Barry K."/>
            <person name="Miller A.N."/>
            <person name="Grigoriev I.V."/>
            <person name="Debuchy R."/>
            <person name="Gladieux P."/>
            <person name="Hiltunen Thoren M."/>
            <person name="Johannesson H."/>
        </authorList>
    </citation>
    <scope>NUCLEOTIDE SEQUENCE</scope>
    <source>
        <strain evidence="3">CBS 508.74</strain>
    </source>
</reference>
<comment type="caution">
    <text evidence="3">The sequence shown here is derived from an EMBL/GenBank/DDBJ whole genome shotgun (WGS) entry which is preliminary data.</text>
</comment>
<evidence type="ECO:0000313" key="4">
    <source>
        <dbReference type="Proteomes" id="UP001302812"/>
    </source>
</evidence>
<dbReference type="GeneID" id="89932934"/>
<dbReference type="Pfam" id="PF06985">
    <property type="entry name" value="HET"/>
    <property type="match status" value="1"/>
</dbReference>
<feature type="compositionally biased region" description="Polar residues" evidence="1">
    <location>
        <begin position="832"/>
        <end position="844"/>
    </location>
</feature>
<sequence length="854" mass="96589">MSSEPAFATLGRNHLHRIICRICASIPFDRLPSEEEAAYPHHATLDDLRSSSSKCALCALLIQSINEQELLLKSEKHRSGALIGDFAASLQAQGYSNPVISYVESVKRHQDVRLLPDRKSLEVLDLGRRQSATFENVNLAKYGVVLGGPSVQPPQPPGVGTLSRSTPRPWIYGNWWLLDQPDESSRPAQTEDYYRPQLLGIGVRLTELPTPHACKMYDRQVVHRRGSSIRIFTELGDPTAQYIPGRIRELFSGSLKSRDLIRFWVRKCNAGHNCQQKEPPVLPTRVLDVGSPPTIESVRLWETNGAKGHYIALSHSWGGADILTTKAHNLRAHKSAIPLEYLPQTFYDTVRIAYGLGIRYVWIDSLCIIQGDKEDWEREAPKMSNVYHNAYLTVSASHALNALEGCFPRFRMFKYTPMDNLSTGISGEWDHLDFVPVDASTSFRRRAKLYFHKGWMPPSSIKSPTVYRNGNFGDKCDPISLEMLSSRAWTLQERLLSPRILHFGRDQMYWECQRCFMAEDGSRFDPTTFSLEQVIQTQTLDPTEESKAQYLAFTAEAKVENSWEEGRFKGGWPWVVTDFSRRRLTVPDDKLPALSGLASIIAARTGDTYMCGLWKRHICHDLCWKVDRSQETEMSMRVWDMRLEPSEDLNKPNLASSQVVFRDASKPLEVQRVPGRAPSWSWASMDAPVQFEQIQGNFIVARLVSHEIQPLGKDKHGRVSSGFIVLHAPLVPMTRRDLKASTEWIRTSYDSRHPFETPVQIFKDGEIAPGFATFDVQEFFPCFAAFIDSACALVLKASSAQNGEFQRIGLATFIRTQSQKNSLAKGPDAPIMQSSKHSQGPIQQSDERSFVRIV</sequence>
<organism evidence="3 4">
    <name type="scientific">Canariomyces notabilis</name>
    <dbReference type="NCBI Taxonomy" id="2074819"/>
    <lineage>
        <taxon>Eukaryota</taxon>
        <taxon>Fungi</taxon>
        <taxon>Dikarya</taxon>
        <taxon>Ascomycota</taxon>
        <taxon>Pezizomycotina</taxon>
        <taxon>Sordariomycetes</taxon>
        <taxon>Sordariomycetidae</taxon>
        <taxon>Sordariales</taxon>
        <taxon>Chaetomiaceae</taxon>
        <taxon>Canariomyces</taxon>
    </lineage>
</organism>
<evidence type="ECO:0000259" key="2">
    <source>
        <dbReference type="Pfam" id="PF06985"/>
    </source>
</evidence>